<dbReference type="RefSeq" id="WP_280142189.1">
    <property type="nucleotide sequence ID" value="NZ_FNXB01000012.1"/>
</dbReference>
<dbReference type="Proteomes" id="UP000183063">
    <property type="component" value="Unassembled WGS sequence"/>
</dbReference>
<evidence type="ECO:0000313" key="2">
    <source>
        <dbReference type="EMBL" id="SEH86726.1"/>
    </source>
</evidence>
<evidence type="ECO:0000313" key="3">
    <source>
        <dbReference type="EMBL" id="SEO00842.1"/>
    </source>
</evidence>
<dbReference type="AlphaFoldDB" id="A0A1H8L6N1"/>
<accession>A0A1H8L6N1</accession>
<dbReference type="EMBL" id="FOCV01000010">
    <property type="protein sequence ID" value="SEO00842.1"/>
    <property type="molecule type" value="Genomic_DNA"/>
</dbReference>
<evidence type="ECO:0000313" key="5">
    <source>
        <dbReference type="Proteomes" id="UP000198939"/>
    </source>
</evidence>
<proteinExistence type="predicted"/>
<dbReference type="EMBL" id="FNXB01000012">
    <property type="protein sequence ID" value="SEH86726.1"/>
    <property type="molecule type" value="Genomic_DNA"/>
</dbReference>
<keyword evidence="1" id="KW-0472">Membrane</keyword>
<evidence type="ECO:0000313" key="4">
    <source>
        <dbReference type="Proteomes" id="UP000183063"/>
    </source>
</evidence>
<organism evidence="2 4">
    <name type="scientific">Rhizobium tibeticum</name>
    <dbReference type="NCBI Taxonomy" id="501024"/>
    <lineage>
        <taxon>Bacteria</taxon>
        <taxon>Pseudomonadati</taxon>
        <taxon>Pseudomonadota</taxon>
        <taxon>Alphaproteobacteria</taxon>
        <taxon>Hyphomicrobiales</taxon>
        <taxon>Rhizobiaceae</taxon>
        <taxon>Rhizobium/Agrobacterium group</taxon>
        <taxon>Rhizobium</taxon>
    </lineage>
</organism>
<dbReference type="STRING" id="501024.RTCCBAU85039_2779"/>
<dbReference type="Proteomes" id="UP000198939">
    <property type="component" value="Unassembled WGS sequence"/>
</dbReference>
<reference evidence="2" key="2">
    <citation type="submission" date="2016-10" db="EMBL/GenBank/DDBJ databases">
        <authorList>
            <person name="de Groot N.N."/>
        </authorList>
    </citation>
    <scope>NUCLEOTIDE SEQUENCE [LARGE SCALE GENOMIC DNA]</scope>
    <source>
        <strain evidence="2">CCBAU85039</strain>
    </source>
</reference>
<keyword evidence="1" id="KW-1133">Transmembrane helix</keyword>
<reference evidence="3 5" key="3">
    <citation type="submission" date="2016-10" db="EMBL/GenBank/DDBJ databases">
        <authorList>
            <person name="Varghese N."/>
            <person name="Submissions S."/>
        </authorList>
    </citation>
    <scope>NUCLEOTIDE SEQUENCE [LARGE SCALE GENOMIC DNA]</scope>
    <source>
        <strain evidence="3 5">CGMCC 1.7071</strain>
    </source>
</reference>
<protein>
    <submittedName>
        <fullName evidence="2">Uncharacterized protein</fullName>
    </submittedName>
</protein>
<evidence type="ECO:0000256" key="1">
    <source>
        <dbReference type="SAM" id="Phobius"/>
    </source>
</evidence>
<sequence length="42" mass="4334">MVDYNHPNKNGAVAKGVLIMAMALAAVVAIGGFIAVFKANFV</sequence>
<feature type="transmembrane region" description="Helical" evidence="1">
    <location>
        <begin position="12"/>
        <end position="37"/>
    </location>
</feature>
<reference evidence="4" key="1">
    <citation type="submission" date="2016-10" db="EMBL/GenBank/DDBJ databases">
        <authorList>
            <person name="Wibberg D."/>
        </authorList>
    </citation>
    <scope>NUCLEOTIDE SEQUENCE [LARGE SCALE GENOMIC DNA]</scope>
</reference>
<name>A0A1H8L6N1_9HYPH</name>
<gene>
    <name evidence="2" type="ORF">RTCCBAU85039_2779</name>
    <name evidence="3" type="ORF">SAMN05216228_1010138</name>
</gene>
<keyword evidence="1" id="KW-0812">Transmembrane</keyword>
<keyword evidence="5" id="KW-1185">Reference proteome</keyword>